<accession>A0A8H4JI35</accession>
<dbReference type="PANTHER" id="PTHR33112">
    <property type="entry name" value="DOMAIN PROTEIN, PUTATIVE-RELATED"/>
    <property type="match status" value="1"/>
</dbReference>
<evidence type="ECO:0000313" key="1">
    <source>
        <dbReference type="EMBL" id="KAF4429638.1"/>
    </source>
</evidence>
<dbReference type="AlphaFoldDB" id="A0A8H4JI35"/>
<dbReference type="OrthoDB" id="5135333at2759"/>
<gene>
    <name evidence="1" type="ORF">FACUT_9046</name>
</gene>
<name>A0A8H4JI35_9HYPO</name>
<sequence>MATTTADNSPPWASGCQTCKAIWLQFADPESAPEINLGTDGDSASGIGGLKGISKPRRLSQNVVPFGKETLILRNTFAMDEMIFFPTRLQAYYQRGWTCQQYAMAKRKIFVTTGSTGYAHVVWHEELTLFTEMNNELSPQSNIVMAGFPDDASLCRYFNEFNQRSLTFEEDALPALSGLLSIFSRSFEGGFLYGIPEMFFEHSLCWRATGAKGLRRRTASSRPIESRFEYSDLPSWSWLGWKGSVYTCSQTGIRVDSNYTCEEEYVEEAFPITEWYTIRIPTDPPEQRRRIRPTWFEKREGYKDFTKPLPPGRKRVPASENEPRLYPDGCSKYLFQHESMLQTYGSPWEWYYPFPVSAIQESTPPFMPEQTPYLFCETVQATLSGYQQDFDKPYFLWDNEAKFCDRLGKVIGKLHLPNKETRDRFSENVNEGDIGLQVDVVAPKA</sequence>
<keyword evidence="2" id="KW-1185">Reference proteome</keyword>
<comment type="caution">
    <text evidence="1">The sequence shown here is derived from an EMBL/GenBank/DDBJ whole genome shotgun (WGS) entry which is preliminary data.</text>
</comment>
<dbReference type="PANTHER" id="PTHR33112:SF1">
    <property type="entry name" value="HETEROKARYON INCOMPATIBILITY DOMAIN-CONTAINING PROTEIN"/>
    <property type="match status" value="1"/>
</dbReference>
<reference evidence="1 2" key="1">
    <citation type="submission" date="2020-01" db="EMBL/GenBank/DDBJ databases">
        <title>Identification and distribution of gene clusters putatively required for synthesis of sphingolipid metabolism inhibitors in phylogenetically diverse species of the filamentous fungus Fusarium.</title>
        <authorList>
            <person name="Kim H.-S."/>
            <person name="Busman M."/>
            <person name="Brown D.W."/>
            <person name="Divon H."/>
            <person name="Uhlig S."/>
            <person name="Proctor R.H."/>
        </authorList>
    </citation>
    <scope>NUCLEOTIDE SEQUENCE [LARGE SCALE GENOMIC DNA]</scope>
    <source>
        <strain evidence="1 2">NRRL 13308</strain>
    </source>
</reference>
<dbReference type="EMBL" id="JAADJF010000260">
    <property type="protein sequence ID" value="KAF4429638.1"/>
    <property type="molecule type" value="Genomic_DNA"/>
</dbReference>
<protein>
    <submittedName>
        <fullName evidence="1">Heterokaryon incompatibility</fullName>
    </submittedName>
</protein>
<dbReference type="Proteomes" id="UP000536711">
    <property type="component" value="Unassembled WGS sequence"/>
</dbReference>
<proteinExistence type="predicted"/>
<organism evidence="1 2">
    <name type="scientific">Fusarium acutatum</name>
    <dbReference type="NCBI Taxonomy" id="78861"/>
    <lineage>
        <taxon>Eukaryota</taxon>
        <taxon>Fungi</taxon>
        <taxon>Dikarya</taxon>
        <taxon>Ascomycota</taxon>
        <taxon>Pezizomycotina</taxon>
        <taxon>Sordariomycetes</taxon>
        <taxon>Hypocreomycetidae</taxon>
        <taxon>Hypocreales</taxon>
        <taxon>Nectriaceae</taxon>
        <taxon>Fusarium</taxon>
        <taxon>Fusarium fujikuroi species complex</taxon>
    </lineage>
</organism>
<evidence type="ECO:0000313" key="2">
    <source>
        <dbReference type="Proteomes" id="UP000536711"/>
    </source>
</evidence>